<dbReference type="RefSeq" id="XP_040775936.1">
    <property type="nucleotide sequence ID" value="XM_040924758.1"/>
</dbReference>
<protein>
    <submittedName>
        <fullName evidence="1">Uncharacterized protein</fullName>
    </submittedName>
</protein>
<dbReference type="GeneID" id="63841887"/>
<sequence length="58" mass="6557">MLYTAILPSPPLFLTFFSPFDSSGFKLSRRIALARVATQPKSIVLKALFRRSFGIFFS</sequence>
<evidence type="ECO:0000313" key="1">
    <source>
        <dbReference type="EMBL" id="KAF3764975.1"/>
    </source>
</evidence>
<organism evidence="1 2">
    <name type="scientific">Cryphonectria parasitica (strain ATCC 38755 / EP155)</name>
    <dbReference type="NCBI Taxonomy" id="660469"/>
    <lineage>
        <taxon>Eukaryota</taxon>
        <taxon>Fungi</taxon>
        <taxon>Dikarya</taxon>
        <taxon>Ascomycota</taxon>
        <taxon>Pezizomycotina</taxon>
        <taxon>Sordariomycetes</taxon>
        <taxon>Sordariomycetidae</taxon>
        <taxon>Diaporthales</taxon>
        <taxon>Cryphonectriaceae</taxon>
        <taxon>Cryphonectria-Endothia species complex</taxon>
        <taxon>Cryphonectria</taxon>
    </lineage>
</organism>
<name>A0A9P5CPG2_CRYP1</name>
<dbReference type="EMBL" id="MU032348">
    <property type="protein sequence ID" value="KAF3764975.1"/>
    <property type="molecule type" value="Genomic_DNA"/>
</dbReference>
<keyword evidence="2" id="KW-1185">Reference proteome</keyword>
<dbReference type="Proteomes" id="UP000803844">
    <property type="component" value="Unassembled WGS sequence"/>
</dbReference>
<gene>
    <name evidence="1" type="ORF">M406DRAFT_61997</name>
</gene>
<accession>A0A9P5CPG2</accession>
<comment type="caution">
    <text evidence="1">The sequence shown here is derived from an EMBL/GenBank/DDBJ whole genome shotgun (WGS) entry which is preliminary data.</text>
</comment>
<reference evidence="1" key="1">
    <citation type="journal article" date="2020" name="Phytopathology">
        <title>Genome sequence of the chestnut blight fungus Cryphonectria parasitica EP155: A fundamental resource for an archetypical invasive plant pathogen.</title>
        <authorList>
            <person name="Crouch J.A."/>
            <person name="Dawe A."/>
            <person name="Aerts A."/>
            <person name="Barry K."/>
            <person name="Churchill A.C.L."/>
            <person name="Grimwood J."/>
            <person name="Hillman B."/>
            <person name="Milgroom M.G."/>
            <person name="Pangilinan J."/>
            <person name="Smith M."/>
            <person name="Salamov A."/>
            <person name="Schmutz J."/>
            <person name="Yadav J."/>
            <person name="Grigoriev I.V."/>
            <person name="Nuss D."/>
        </authorList>
    </citation>
    <scope>NUCLEOTIDE SEQUENCE</scope>
    <source>
        <strain evidence="1">EP155</strain>
    </source>
</reference>
<dbReference type="AlphaFoldDB" id="A0A9P5CPG2"/>
<evidence type="ECO:0000313" key="2">
    <source>
        <dbReference type="Proteomes" id="UP000803844"/>
    </source>
</evidence>
<proteinExistence type="predicted"/>